<dbReference type="EMBL" id="WUUL01000007">
    <property type="protein sequence ID" value="MXQ54466.1"/>
    <property type="molecule type" value="Genomic_DNA"/>
</dbReference>
<keyword evidence="6 7" id="KW-0819">tRNA processing</keyword>
<comment type="caution">
    <text evidence="7">Lacks conserved residue(s) required for the propagation of feature annotation.</text>
</comment>
<dbReference type="InterPro" id="IPR003358">
    <property type="entry name" value="tRNA_(Gua-N-7)_MeTrfase_Trmb"/>
</dbReference>
<evidence type="ECO:0000256" key="7">
    <source>
        <dbReference type="HAMAP-Rule" id="MF_01057"/>
    </source>
</evidence>
<dbReference type="SUPFAM" id="SSF53335">
    <property type="entry name" value="S-adenosyl-L-methionine-dependent methyltransferases"/>
    <property type="match status" value="1"/>
</dbReference>
<evidence type="ECO:0000256" key="4">
    <source>
        <dbReference type="ARBA" id="ARBA00022679"/>
    </source>
</evidence>
<dbReference type="HAMAP" id="MF_01057">
    <property type="entry name" value="tRNA_methyltr_TrmB"/>
    <property type="match status" value="1"/>
</dbReference>
<dbReference type="PANTHER" id="PTHR23417:SF14">
    <property type="entry name" value="PENTACOTRIPEPTIDE-REPEAT REGION OF PRORP DOMAIN-CONTAINING PROTEIN"/>
    <property type="match status" value="1"/>
</dbReference>
<comment type="catalytic activity">
    <reaction evidence="1 7">
        <text>guanosine(46) in tRNA + S-adenosyl-L-methionine = N(7)-methylguanosine(46) in tRNA + S-adenosyl-L-homocysteine</text>
        <dbReference type="Rhea" id="RHEA:42708"/>
        <dbReference type="Rhea" id="RHEA-COMP:10188"/>
        <dbReference type="Rhea" id="RHEA-COMP:10189"/>
        <dbReference type="ChEBI" id="CHEBI:57856"/>
        <dbReference type="ChEBI" id="CHEBI:59789"/>
        <dbReference type="ChEBI" id="CHEBI:74269"/>
        <dbReference type="ChEBI" id="CHEBI:74480"/>
        <dbReference type="EC" id="2.1.1.33"/>
    </reaction>
</comment>
<feature type="binding site" evidence="7">
    <location>
        <position position="121"/>
    </location>
    <ligand>
        <name>substrate</name>
    </ligand>
</feature>
<dbReference type="GO" id="GO:0008176">
    <property type="term" value="F:tRNA (guanine(46)-N7)-methyltransferase activity"/>
    <property type="evidence" value="ECO:0007669"/>
    <property type="project" value="UniProtKB-UniRule"/>
</dbReference>
<feature type="binding site" evidence="7">
    <location>
        <position position="117"/>
    </location>
    <ligand>
        <name>S-adenosyl-L-methionine</name>
        <dbReference type="ChEBI" id="CHEBI:59789"/>
    </ligand>
</feature>
<dbReference type="NCBIfam" id="TIGR00091">
    <property type="entry name" value="tRNA (guanosine(46)-N7)-methyltransferase TrmB"/>
    <property type="match status" value="1"/>
</dbReference>
<evidence type="ECO:0000313" key="9">
    <source>
        <dbReference type="Proteomes" id="UP000430692"/>
    </source>
</evidence>
<evidence type="ECO:0000313" key="8">
    <source>
        <dbReference type="EMBL" id="MXQ54466.1"/>
    </source>
</evidence>
<comment type="caution">
    <text evidence="8">The sequence shown here is derived from an EMBL/GenBank/DDBJ whole genome shotgun (WGS) entry which is preliminary data.</text>
</comment>
<evidence type="ECO:0000256" key="6">
    <source>
        <dbReference type="ARBA" id="ARBA00022694"/>
    </source>
</evidence>
<dbReference type="Gene3D" id="3.40.50.150">
    <property type="entry name" value="Vaccinia Virus protein VP39"/>
    <property type="match status" value="1"/>
</dbReference>
<dbReference type="GO" id="GO:0043527">
    <property type="term" value="C:tRNA methyltransferase complex"/>
    <property type="evidence" value="ECO:0007669"/>
    <property type="project" value="TreeGrafter"/>
</dbReference>
<dbReference type="InterPro" id="IPR029063">
    <property type="entry name" value="SAM-dependent_MTases_sf"/>
</dbReference>
<evidence type="ECO:0000256" key="5">
    <source>
        <dbReference type="ARBA" id="ARBA00022691"/>
    </source>
</evidence>
<protein>
    <recommendedName>
        <fullName evidence="7">tRNA (guanine-N(7)-)-methyltransferase</fullName>
        <ecNumber evidence="7">2.1.1.33</ecNumber>
    </recommendedName>
    <alternativeName>
        <fullName evidence="7">tRNA (guanine(46)-N(7))-methyltransferase</fullName>
    </alternativeName>
    <alternativeName>
        <fullName evidence="7">tRNA(m7G46)-methyltransferase</fullName>
    </alternativeName>
</protein>
<feature type="binding site" evidence="7">
    <location>
        <begin position="191"/>
        <end position="194"/>
    </location>
    <ligand>
        <name>substrate</name>
    </ligand>
</feature>
<feature type="binding site" evidence="7">
    <location>
        <position position="153"/>
    </location>
    <ligand>
        <name>substrate</name>
    </ligand>
</feature>
<evidence type="ECO:0000256" key="2">
    <source>
        <dbReference type="ARBA" id="ARBA00003015"/>
    </source>
</evidence>
<dbReference type="AlphaFoldDB" id="A0A6I4VX55"/>
<proteinExistence type="inferred from homology"/>
<reference evidence="8 9" key="1">
    <citation type="submission" date="2019-12" db="EMBL/GenBank/DDBJ databases">
        <title>Whole-genome analyses of novel actinobacteria.</title>
        <authorList>
            <person name="Sahin N."/>
            <person name="Saygin H."/>
        </authorList>
    </citation>
    <scope>NUCLEOTIDE SEQUENCE [LARGE SCALE GENOMIC DNA]</scope>
    <source>
        <strain evidence="8 9">KC615</strain>
    </source>
</reference>
<comment type="similarity">
    <text evidence="7">Belongs to the class I-like SAM-binding methyltransferase superfamily. TrmB family.</text>
</comment>
<dbReference type="UniPathway" id="UPA00989"/>
<feature type="binding site" evidence="7">
    <location>
        <position position="43"/>
    </location>
    <ligand>
        <name>S-adenosyl-L-methionine</name>
        <dbReference type="ChEBI" id="CHEBI:59789"/>
    </ligand>
</feature>
<keyword evidence="3 7" id="KW-0489">Methyltransferase</keyword>
<dbReference type="EC" id="2.1.1.33" evidence="7"/>
<sequence>MRLRRNPQAIELLTSHPLSVTDYAARQGNWKELFANPHPIYVELGTGKGQFLAKASTIYPEINWIGVEKIQEPLLLAARKGEETGNTNVRYLWMDIANLQEAFSPGEVDRFYLHFSDPWPKARHYKRRLTYRDFLKAYETLLSPSGDLILKTDSESLYQFSVEELQETGWDIVEQSDDLHQSEWAKTNITTEYEEKFSALGMPIYYLRAVPKHTEL</sequence>
<dbReference type="RefSeq" id="WP_160801822.1">
    <property type="nucleotide sequence ID" value="NZ_WUUL01000007.1"/>
</dbReference>
<organism evidence="8 9">
    <name type="scientific">Shimazuella alba</name>
    <dbReference type="NCBI Taxonomy" id="2690964"/>
    <lineage>
        <taxon>Bacteria</taxon>
        <taxon>Bacillati</taxon>
        <taxon>Bacillota</taxon>
        <taxon>Bacilli</taxon>
        <taxon>Bacillales</taxon>
        <taxon>Thermoactinomycetaceae</taxon>
        <taxon>Shimazuella</taxon>
    </lineage>
</organism>
<name>A0A6I4VX55_9BACL</name>
<dbReference type="PANTHER" id="PTHR23417">
    <property type="entry name" value="3-DEOXY-D-MANNO-OCTULOSONIC-ACID TRANSFERASE/TRNA GUANINE-N 7 - -METHYLTRANSFERASE"/>
    <property type="match status" value="1"/>
</dbReference>
<dbReference type="Proteomes" id="UP000430692">
    <property type="component" value="Unassembled WGS sequence"/>
</dbReference>
<keyword evidence="5 7" id="KW-0949">S-adenosyl-L-methionine</keyword>
<feature type="binding site" evidence="7">
    <location>
        <position position="68"/>
    </location>
    <ligand>
        <name>S-adenosyl-L-methionine</name>
        <dbReference type="ChEBI" id="CHEBI:59789"/>
    </ligand>
</feature>
<dbReference type="PROSITE" id="PS51625">
    <property type="entry name" value="SAM_MT_TRMB"/>
    <property type="match status" value="1"/>
</dbReference>
<dbReference type="Pfam" id="PF02390">
    <property type="entry name" value="Methyltransf_4"/>
    <property type="match status" value="1"/>
</dbReference>
<keyword evidence="9" id="KW-1185">Reference proteome</keyword>
<dbReference type="NCBIfam" id="NF001080">
    <property type="entry name" value="PRK00121.2-2"/>
    <property type="match status" value="1"/>
</dbReference>
<keyword evidence="4 7" id="KW-0808">Transferase</keyword>
<accession>A0A6I4VX55</accession>
<feature type="binding site" evidence="7">
    <location>
        <position position="95"/>
    </location>
    <ligand>
        <name>S-adenosyl-L-methionine</name>
        <dbReference type="ChEBI" id="CHEBI:59789"/>
    </ligand>
</feature>
<evidence type="ECO:0000256" key="1">
    <source>
        <dbReference type="ARBA" id="ARBA00000142"/>
    </source>
</evidence>
<evidence type="ECO:0000256" key="3">
    <source>
        <dbReference type="ARBA" id="ARBA00022603"/>
    </source>
</evidence>
<dbReference type="InterPro" id="IPR055361">
    <property type="entry name" value="tRNA_methyltr_TrmB_bact"/>
</dbReference>
<comment type="function">
    <text evidence="2 7">Catalyzes the formation of N(7)-methylguanine at position 46 (m7G46) in tRNA.</text>
</comment>
<comment type="pathway">
    <text evidence="7">tRNA modification; N(7)-methylguanine-tRNA biosynthesis.</text>
</comment>
<gene>
    <name evidence="7 8" type="primary">trmB</name>
    <name evidence="8" type="ORF">GSM42_12225</name>
</gene>